<dbReference type="AlphaFoldDB" id="A0A644WB81"/>
<dbReference type="EMBL" id="VSSQ01000680">
    <property type="protein sequence ID" value="MPL99663.1"/>
    <property type="molecule type" value="Genomic_DNA"/>
</dbReference>
<evidence type="ECO:0000256" key="1">
    <source>
        <dbReference type="SAM" id="MobiDB-lite"/>
    </source>
</evidence>
<accession>A0A644WB81</accession>
<protein>
    <submittedName>
        <fullName evidence="2">Uncharacterized protein</fullName>
    </submittedName>
</protein>
<feature type="region of interest" description="Disordered" evidence="1">
    <location>
        <begin position="37"/>
        <end position="68"/>
    </location>
</feature>
<proteinExistence type="predicted"/>
<gene>
    <name evidence="2" type="ORF">SDC9_45883</name>
</gene>
<reference evidence="2" key="1">
    <citation type="submission" date="2019-08" db="EMBL/GenBank/DDBJ databases">
        <authorList>
            <person name="Kucharzyk K."/>
            <person name="Murdoch R.W."/>
            <person name="Higgins S."/>
            <person name="Loffler F."/>
        </authorList>
    </citation>
    <scope>NUCLEOTIDE SEQUENCE</scope>
</reference>
<feature type="compositionally biased region" description="Polar residues" evidence="1">
    <location>
        <begin position="49"/>
        <end position="61"/>
    </location>
</feature>
<name>A0A644WB81_9ZZZZ</name>
<evidence type="ECO:0000313" key="2">
    <source>
        <dbReference type="EMBL" id="MPL99663.1"/>
    </source>
</evidence>
<organism evidence="2">
    <name type="scientific">bioreactor metagenome</name>
    <dbReference type="NCBI Taxonomy" id="1076179"/>
    <lineage>
        <taxon>unclassified sequences</taxon>
        <taxon>metagenomes</taxon>
        <taxon>ecological metagenomes</taxon>
    </lineage>
</organism>
<sequence length="68" mass="7144">MTTPERVGKIPKSAFIAAAGKTDSHLSVHHVTTVTDAGGSAQIKPAEGSVSTRRGARSTSHVLLDEYR</sequence>
<comment type="caution">
    <text evidence="2">The sequence shown here is derived from an EMBL/GenBank/DDBJ whole genome shotgun (WGS) entry which is preliminary data.</text>
</comment>